<dbReference type="Proteomes" id="UP000244924">
    <property type="component" value="Unassembled WGS sequence"/>
</dbReference>
<evidence type="ECO:0000313" key="2">
    <source>
        <dbReference type="Proteomes" id="UP000244924"/>
    </source>
</evidence>
<dbReference type="AlphaFoldDB" id="A0A2R8BJE0"/>
<protein>
    <submittedName>
        <fullName evidence="1">Uncharacterized protein</fullName>
    </submittedName>
</protein>
<name>A0A2R8BJE0_9RHOB</name>
<dbReference type="EMBL" id="OMOQ01000002">
    <property type="protein sequence ID" value="SPH23467.1"/>
    <property type="molecule type" value="Genomic_DNA"/>
</dbReference>
<gene>
    <name evidence="1" type="ORF">DEA8626_02530</name>
</gene>
<keyword evidence="2" id="KW-1185">Reference proteome</keyword>
<evidence type="ECO:0000313" key="1">
    <source>
        <dbReference type="EMBL" id="SPH23467.1"/>
    </source>
</evidence>
<reference evidence="1 2" key="1">
    <citation type="submission" date="2018-03" db="EMBL/GenBank/DDBJ databases">
        <authorList>
            <person name="Keele B.F."/>
        </authorList>
    </citation>
    <scope>NUCLEOTIDE SEQUENCE [LARGE SCALE GENOMIC DNA]</scope>
    <source>
        <strain evidence="1 2">CECT 8626</strain>
    </source>
</reference>
<accession>A0A2R8BJE0</accession>
<proteinExistence type="predicted"/>
<organism evidence="1 2">
    <name type="scientific">Albidovulum aquaemixtae</name>
    <dbReference type="NCBI Taxonomy" id="1542388"/>
    <lineage>
        <taxon>Bacteria</taxon>
        <taxon>Pseudomonadati</taxon>
        <taxon>Pseudomonadota</taxon>
        <taxon>Alphaproteobacteria</taxon>
        <taxon>Rhodobacterales</taxon>
        <taxon>Paracoccaceae</taxon>
        <taxon>Albidovulum</taxon>
    </lineage>
</organism>
<sequence length="48" mass="5255">MNGLFRRDASANHLKTNERELSINPSFASNHAAFAPDRAAIDGMVRPS</sequence>